<sequence length="105" mass="11947">MLNSRLIASHDETKMNSPDILGPRSFWWNDKVFRNPFTNTTVLRYGDYIHTIANAQPRNKPERCLEEPYSLPTRSARQKRCIQSIGASATSLGNLYAATRPSATY</sequence>
<dbReference type="Proteomes" id="UP000018721">
    <property type="component" value="Unassembled WGS sequence"/>
</dbReference>
<evidence type="ECO:0000313" key="1">
    <source>
        <dbReference type="EMBL" id="ETI42932.1"/>
    </source>
</evidence>
<keyword evidence="2" id="KW-1185">Reference proteome</keyword>
<dbReference type="HOGENOM" id="CLU_2241915_0_0_1"/>
<comment type="caution">
    <text evidence="1">The sequence shown here is derived from an EMBL/GenBank/DDBJ whole genome shotgun (WGS) entry which is preliminary data.</text>
</comment>
<proteinExistence type="predicted"/>
<evidence type="ECO:0000313" key="2">
    <source>
        <dbReference type="Proteomes" id="UP000018721"/>
    </source>
</evidence>
<organism evidence="1 2">
    <name type="scientific">Phytophthora nicotianae P1569</name>
    <dbReference type="NCBI Taxonomy" id="1317065"/>
    <lineage>
        <taxon>Eukaryota</taxon>
        <taxon>Sar</taxon>
        <taxon>Stramenopiles</taxon>
        <taxon>Oomycota</taxon>
        <taxon>Peronosporomycetes</taxon>
        <taxon>Peronosporales</taxon>
        <taxon>Peronosporaceae</taxon>
        <taxon>Phytophthora</taxon>
    </lineage>
</organism>
<accession>V9EY00</accession>
<reference evidence="1 2" key="1">
    <citation type="submission" date="2013-11" db="EMBL/GenBank/DDBJ databases">
        <title>The Genome Sequence of Phytophthora parasitica P1569.</title>
        <authorList>
            <consortium name="The Broad Institute Genomics Platform"/>
            <person name="Russ C."/>
            <person name="Tyler B."/>
            <person name="Panabieres F."/>
            <person name="Shan W."/>
            <person name="Tripathy S."/>
            <person name="Grunwald N."/>
            <person name="Machado M."/>
            <person name="Johnson C.S."/>
            <person name="Arredondo F."/>
            <person name="Hong C."/>
            <person name="Coffey M."/>
            <person name="Young S.K."/>
            <person name="Zeng Q."/>
            <person name="Gargeya S."/>
            <person name="Fitzgerald M."/>
            <person name="Abouelleil A."/>
            <person name="Alvarado L."/>
            <person name="Chapman S.B."/>
            <person name="Gainer-Dewar J."/>
            <person name="Goldberg J."/>
            <person name="Griggs A."/>
            <person name="Gujja S."/>
            <person name="Hansen M."/>
            <person name="Howarth C."/>
            <person name="Imamovic A."/>
            <person name="Ireland A."/>
            <person name="Larimer J."/>
            <person name="McCowan C."/>
            <person name="Murphy C."/>
            <person name="Pearson M."/>
            <person name="Poon T.W."/>
            <person name="Priest M."/>
            <person name="Roberts A."/>
            <person name="Saif S."/>
            <person name="Shea T."/>
            <person name="Sykes S."/>
            <person name="Wortman J."/>
            <person name="Nusbaum C."/>
            <person name="Birren B."/>
        </authorList>
    </citation>
    <scope>NUCLEOTIDE SEQUENCE [LARGE SCALE GENOMIC DNA]</scope>
    <source>
        <strain evidence="1 2">P1569</strain>
    </source>
</reference>
<protein>
    <submittedName>
        <fullName evidence="1">Uncharacterized protein</fullName>
    </submittedName>
</protein>
<name>V9EY00_PHYNI</name>
<dbReference type="AlphaFoldDB" id="V9EY00"/>
<gene>
    <name evidence="1" type="ORF">F443_12025</name>
</gene>
<dbReference type="EMBL" id="ANIZ01002047">
    <property type="protein sequence ID" value="ETI42932.1"/>
    <property type="molecule type" value="Genomic_DNA"/>
</dbReference>